<comment type="caution">
    <text evidence="1">The sequence shown here is derived from an EMBL/GenBank/DDBJ whole genome shotgun (WGS) entry which is preliminary data.</text>
</comment>
<reference evidence="1" key="2">
    <citation type="submission" date="2019-07" db="EMBL/GenBank/DDBJ databases">
        <authorList>
            <person name="Yang Y."/>
            <person name="Bocs S."/>
            <person name="Baudouin L."/>
        </authorList>
    </citation>
    <scope>NUCLEOTIDE SEQUENCE</scope>
    <source>
        <tissue evidence="1">Spear leaf of Hainan Tall coconut</tissue>
    </source>
</reference>
<name>A0A8K0HYT3_COCNU</name>
<organism evidence="1 2">
    <name type="scientific">Cocos nucifera</name>
    <name type="common">Coconut palm</name>
    <dbReference type="NCBI Taxonomy" id="13894"/>
    <lineage>
        <taxon>Eukaryota</taxon>
        <taxon>Viridiplantae</taxon>
        <taxon>Streptophyta</taxon>
        <taxon>Embryophyta</taxon>
        <taxon>Tracheophyta</taxon>
        <taxon>Spermatophyta</taxon>
        <taxon>Magnoliopsida</taxon>
        <taxon>Liliopsida</taxon>
        <taxon>Arecaceae</taxon>
        <taxon>Arecoideae</taxon>
        <taxon>Cocoseae</taxon>
        <taxon>Attaleinae</taxon>
        <taxon>Cocos</taxon>
    </lineage>
</organism>
<proteinExistence type="predicted"/>
<evidence type="ECO:0000313" key="2">
    <source>
        <dbReference type="Proteomes" id="UP000797356"/>
    </source>
</evidence>
<reference evidence="1" key="1">
    <citation type="journal article" date="2017" name="Gigascience">
        <title>The genome draft of coconut (Cocos nucifera).</title>
        <authorList>
            <person name="Xiao Y."/>
            <person name="Xu P."/>
            <person name="Fan H."/>
            <person name="Baudouin L."/>
            <person name="Xia W."/>
            <person name="Bocs S."/>
            <person name="Xu J."/>
            <person name="Li Q."/>
            <person name="Guo A."/>
            <person name="Zhou L."/>
            <person name="Li J."/>
            <person name="Wu Y."/>
            <person name="Ma Z."/>
            <person name="Armero A."/>
            <person name="Issali A.E."/>
            <person name="Liu N."/>
            <person name="Peng M."/>
            <person name="Yang Y."/>
        </authorList>
    </citation>
    <scope>NUCLEOTIDE SEQUENCE</scope>
    <source>
        <tissue evidence="1">Spear leaf of Hainan Tall coconut</tissue>
    </source>
</reference>
<gene>
    <name evidence="1" type="ORF">COCNU_02G003720</name>
</gene>
<keyword evidence="2" id="KW-1185">Reference proteome</keyword>
<accession>A0A8K0HYT3</accession>
<dbReference type="EMBL" id="CM017873">
    <property type="protein sequence ID" value="KAG1330404.1"/>
    <property type="molecule type" value="Genomic_DNA"/>
</dbReference>
<dbReference type="AlphaFoldDB" id="A0A8K0HYT3"/>
<protein>
    <submittedName>
        <fullName evidence="1">Uncharacterized protein</fullName>
    </submittedName>
</protein>
<sequence>MLSLEGRPEPSLDNKAPVVSYNLKSKPLLLVLPELFRRPSWNFEPNPSGPASSL</sequence>
<dbReference type="Proteomes" id="UP000797356">
    <property type="component" value="Chromosome 2"/>
</dbReference>
<evidence type="ECO:0000313" key="1">
    <source>
        <dbReference type="EMBL" id="KAG1330404.1"/>
    </source>
</evidence>